<evidence type="ECO:0008006" key="4">
    <source>
        <dbReference type="Google" id="ProtNLM"/>
    </source>
</evidence>
<reference evidence="2 3" key="1">
    <citation type="submission" date="2016-10" db="EMBL/GenBank/DDBJ databases">
        <authorList>
            <person name="de Groot N.N."/>
        </authorList>
    </citation>
    <scope>NUCLEOTIDE SEQUENCE [LARGE SCALE GENOMIC DNA]</scope>
    <source>
        <strain evidence="2 3">DSM 21799</strain>
    </source>
</reference>
<dbReference type="RefSeq" id="WP_091181302.1">
    <property type="nucleotide sequence ID" value="NZ_FNRY01000001.1"/>
</dbReference>
<feature type="transmembrane region" description="Helical" evidence="1">
    <location>
        <begin position="62"/>
        <end position="84"/>
    </location>
</feature>
<organism evidence="2 3">
    <name type="scientific">Paramicrobacterium humi</name>
    <dbReference type="NCBI Taxonomy" id="640635"/>
    <lineage>
        <taxon>Bacteria</taxon>
        <taxon>Bacillati</taxon>
        <taxon>Actinomycetota</taxon>
        <taxon>Actinomycetes</taxon>
        <taxon>Micrococcales</taxon>
        <taxon>Microbacteriaceae</taxon>
        <taxon>Paramicrobacterium</taxon>
    </lineage>
</organism>
<evidence type="ECO:0000256" key="1">
    <source>
        <dbReference type="SAM" id="Phobius"/>
    </source>
</evidence>
<evidence type="ECO:0000313" key="2">
    <source>
        <dbReference type="EMBL" id="SEB58801.1"/>
    </source>
</evidence>
<feature type="transmembrane region" description="Helical" evidence="1">
    <location>
        <begin position="178"/>
        <end position="199"/>
    </location>
</feature>
<dbReference type="EMBL" id="FNRY01000001">
    <property type="protein sequence ID" value="SEB58801.1"/>
    <property type="molecule type" value="Genomic_DNA"/>
</dbReference>
<feature type="transmembrane region" description="Helical" evidence="1">
    <location>
        <begin position="153"/>
        <end position="171"/>
    </location>
</feature>
<dbReference type="Proteomes" id="UP000199183">
    <property type="component" value="Unassembled WGS sequence"/>
</dbReference>
<proteinExistence type="predicted"/>
<keyword evidence="1" id="KW-0472">Membrane</keyword>
<dbReference type="OrthoDB" id="4855527at2"/>
<accession>A0A1H4KJX3</accession>
<keyword evidence="1" id="KW-1133">Transmembrane helix</keyword>
<keyword evidence="3" id="KW-1185">Reference proteome</keyword>
<dbReference type="AlphaFoldDB" id="A0A1H4KJX3"/>
<evidence type="ECO:0000313" key="3">
    <source>
        <dbReference type="Proteomes" id="UP000199183"/>
    </source>
</evidence>
<keyword evidence="1" id="KW-0812">Transmembrane</keyword>
<feature type="transmembrane region" description="Helical" evidence="1">
    <location>
        <begin position="205"/>
        <end position="224"/>
    </location>
</feature>
<gene>
    <name evidence="2" type="ORF">SAMN04489806_1199</name>
</gene>
<protein>
    <recommendedName>
        <fullName evidence="4">DUF4386 family protein</fullName>
    </recommendedName>
</protein>
<name>A0A1H4KJX3_9MICO</name>
<feature type="transmembrane region" description="Helical" evidence="1">
    <location>
        <begin position="21"/>
        <end position="42"/>
    </location>
</feature>
<dbReference type="STRING" id="640635.SAMN04489806_1199"/>
<sequence length="229" mass="23235">MTETITTSTSRDRAAYRAAGWGGIGAFAAWALQPVVVALAAAEGEAEYPAWQDGFADNSWRGGVEMLAFAGIGVGLLFLVIGVGELVRQAGNGASTAARVGTTMGVAGALMWLLWAGAVGAGYSSVGAGIPLVAPDEHLQAALLQLQAIEGTGYGVAFAVLTAGWTVLLLTAGRRSGLIGVPLSVVLCLALAAFVAGVVTPFSVPWGMIAFVLQALVLGVAFLVKAHRP</sequence>